<reference evidence="2 3" key="1">
    <citation type="submission" date="2020-11" db="EMBL/GenBank/DDBJ databases">
        <title>Enhanced detection system for hospital associated transmission using whole genome sequencing surveillance.</title>
        <authorList>
            <person name="Harrison L.H."/>
            <person name="Van Tyne D."/>
            <person name="Marsh J.W."/>
            <person name="Griffith M.P."/>
            <person name="Snyder D.J."/>
            <person name="Cooper V.S."/>
            <person name="Mustapha M."/>
        </authorList>
    </citation>
    <scope>NUCLEOTIDE SEQUENCE [LARGE SCALE GENOMIC DNA]</scope>
    <source>
        <strain evidence="2 3">SER00230</strain>
    </source>
</reference>
<dbReference type="EMBL" id="JADULK010000011">
    <property type="protein sequence ID" value="MBH1931793.1"/>
    <property type="molecule type" value="Genomic_DNA"/>
</dbReference>
<evidence type="ECO:0000313" key="3">
    <source>
        <dbReference type="Proteomes" id="UP000624159"/>
    </source>
</evidence>
<keyword evidence="1" id="KW-1133">Transmembrane helix</keyword>
<sequence>MNISYFTTYPLLAISFIAMVFFVYALIRGGSGVKISPQDAVDTQGEIVSIRSSSGENSAFVNVLITVRFNTFDKKIITSEGRAVIDVTKLTEYKKGDSIPLTYSRIDPKKIKIKIKSPLDK</sequence>
<feature type="transmembrane region" description="Helical" evidence="1">
    <location>
        <begin position="6"/>
        <end position="27"/>
    </location>
</feature>
<keyword evidence="1" id="KW-0472">Membrane</keyword>
<evidence type="ECO:0008006" key="4">
    <source>
        <dbReference type="Google" id="ProtNLM"/>
    </source>
</evidence>
<keyword evidence="3" id="KW-1185">Reference proteome</keyword>
<name>A0ABS0MHE4_SERRU</name>
<dbReference type="RefSeq" id="WP_126531049.1">
    <property type="nucleotide sequence ID" value="NZ_JADULK010000011.1"/>
</dbReference>
<keyword evidence="1" id="KW-0812">Transmembrane</keyword>
<dbReference type="Proteomes" id="UP000624159">
    <property type="component" value="Unassembled WGS sequence"/>
</dbReference>
<organism evidence="2 3">
    <name type="scientific">Serratia rubidaea</name>
    <name type="common">Serratia marinorubra</name>
    <dbReference type="NCBI Taxonomy" id="61652"/>
    <lineage>
        <taxon>Bacteria</taxon>
        <taxon>Pseudomonadati</taxon>
        <taxon>Pseudomonadota</taxon>
        <taxon>Gammaproteobacteria</taxon>
        <taxon>Enterobacterales</taxon>
        <taxon>Yersiniaceae</taxon>
        <taxon>Serratia</taxon>
    </lineage>
</organism>
<comment type="caution">
    <text evidence="2">The sequence shown here is derived from an EMBL/GenBank/DDBJ whole genome shotgun (WGS) entry which is preliminary data.</text>
</comment>
<evidence type="ECO:0000256" key="1">
    <source>
        <dbReference type="SAM" id="Phobius"/>
    </source>
</evidence>
<protein>
    <recommendedName>
        <fullName evidence="4">DUF3592 domain-containing protein</fullName>
    </recommendedName>
</protein>
<accession>A0ABS0MHE4</accession>
<proteinExistence type="predicted"/>
<evidence type="ECO:0000313" key="2">
    <source>
        <dbReference type="EMBL" id="MBH1931793.1"/>
    </source>
</evidence>
<gene>
    <name evidence="2" type="ORF">I5U13_19220</name>
</gene>